<evidence type="ECO:0000259" key="15">
    <source>
        <dbReference type="Pfam" id="PF00294"/>
    </source>
</evidence>
<dbReference type="Gene3D" id="3.40.1190.20">
    <property type="match status" value="1"/>
</dbReference>
<dbReference type="SUPFAM" id="SSF53613">
    <property type="entry name" value="Ribokinase-like"/>
    <property type="match status" value="1"/>
</dbReference>
<dbReference type="InterPro" id="IPR002173">
    <property type="entry name" value="Carboh/pur_kinase_PfkB_CS"/>
</dbReference>
<dbReference type="GO" id="GO:0008673">
    <property type="term" value="F:2-dehydro-3-deoxygluconokinase activity"/>
    <property type="evidence" value="ECO:0007669"/>
    <property type="project" value="UniProtKB-EC"/>
</dbReference>
<evidence type="ECO:0000256" key="1">
    <source>
        <dbReference type="ARBA" id="ARBA00010688"/>
    </source>
</evidence>
<dbReference type="Proteomes" id="UP001598201">
    <property type="component" value="Unassembled WGS sequence"/>
</dbReference>
<proteinExistence type="inferred from homology"/>
<keyword evidence="3" id="KW-0547">Nucleotide-binding</keyword>
<evidence type="ECO:0000256" key="13">
    <source>
        <dbReference type="ARBA" id="ARBA00075711"/>
    </source>
</evidence>
<sequence>MTSKNIAVIGECMIELSQKGDALHRGFGGDTLNTSVYISRQVSPDALNVHYVTALGNDSFSNEMLQAWQQEGVHTDLTQRLENKLPGLYVIETDSTGERTFYYWRNDAAARYWLDSPQSEEICRKLAEFDYLYLSGISLAILSDASRDRLMTLLKACRSRGGKVIFDNNYRPRLWASKEQTQAAYNAMLSCTDIAFLTLDDEDMLWGQKPYDDVIARTHALGVSEVVVKRGADSCIVSSAEGELHDVPAVKLPKEKVIDTTAAGDSFSAGYLAVRLTGGSAVEAAVRGHETASTVIQHRGAIIPMEFMPGRA</sequence>
<dbReference type="CDD" id="cd01166">
    <property type="entry name" value="KdgK"/>
    <property type="match status" value="1"/>
</dbReference>
<evidence type="ECO:0000313" key="18">
    <source>
        <dbReference type="Proteomes" id="UP000007257"/>
    </source>
</evidence>
<dbReference type="PANTHER" id="PTHR43085">
    <property type="entry name" value="HEXOKINASE FAMILY MEMBER"/>
    <property type="match status" value="1"/>
</dbReference>
<evidence type="ECO:0000256" key="7">
    <source>
        <dbReference type="ARBA" id="ARBA00043951"/>
    </source>
</evidence>
<comment type="similarity">
    <text evidence="1">Belongs to the carbohydrate kinase PfkB family.</text>
</comment>
<comment type="pathway">
    <text evidence="7">Carbohydrate acid metabolism; 2-dehydro-3-deoxy-D-gluconate degradation; D-glyceraldehyde 3-phosphate and pyruvate from 2-dehydro-3-deoxy-D-gluconate: step 1/2.</text>
</comment>
<comment type="catalytic activity">
    <reaction evidence="9">
        <text>2-dehydro-3-deoxy-D-gluconate + ATP = 2-dehydro-3-deoxy-6-phospho-D-gluconate + ADP + H(+)</text>
        <dbReference type="Rhea" id="RHEA:14797"/>
        <dbReference type="ChEBI" id="CHEBI:15378"/>
        <dbReference type="ChEBI" id="CHEBI:30616"/>
        <dbReference type="ChEBI" id="CHEBI:57569"/>
        <dbReference type="ChEBI" id="CHEBI:57990"/>
        <dbReference type="ChEBI" id="CHEBI:456216"/>
        <dbReference type="EC" id="2.7.1.45"/>
    </reaction>
</comment>
<organism evidence="16 18">
    <name type="scientific">Rahnella sp. (strain Y9602)</name>
    <dbReference type="NCBI Taxonomy" id="2703885"/>
    <lineage>
        <taxon>Bacteria</taxon>
        <taxon>Pseudomonadati</taxon>
        <taxon>Pseudomonadota</taxon>
        <taxon>Gammaproteobacteria</taxon>
        <taxon>Enterobacterales</taxon>
        <taxon>Yersiniaceae</taxon>
        <taxon>Rahnella</taxon>
    </lineage>
</organism>
<dbReference type="GO" id="GO:0042840">
    <property type="term" value="P:D-glucuronate catabolic process"/>
    <property type="evidence" value="ECO:0007669"/>
    <property type="project" value="TreeGrafter"/>
</dbReference>
<keyword evidence="4 17" id="KW-0418">Kinase</keyword>
<evidence type="ECO:0000256" key="11">
    <source>
        <dbReference type="ARBA" id="ARBA00066369"/>
    </source>
</evidence>
<dbReference type="GO" id="GO:0019698">
    <property type="term" value="P:D-galacturonate catabolic process"/>
    <property type="evidence" value="ECO:0007669"/>
    <property type="project" value="TreeGrafter"/>
</dbReference>
<evidence type="ECO:0000256" key="4">
    <source>
        <dbReference type="ARBA" id="ARBA00022777"/>
    </source>
</evidence>
<reference evidence="16 18" key="2">
    <citation type="journal article" date="2012" name="J. Bacteriol.">
        <title>Complete Genome Sequence of Rahnella sp. Strain Y9602, a Gammaproteobacterium Isolate from Metal- and Radionuclide-Contaminated Soil.</title>
        <authorList>
            <person name="Martinez R.J."/>
            <person name="Bruce D."/>
            <person name="Detter C."/>
            <person name="Goodwin L.A."/>
            <person name="Han J."/>
            <person name="Han C.S."/>
            <person name="Held B."/>
            <person name="Land M.L."/>
            <person name="Mikhailova N."/>
            <person name="Nolan M."/>
            <person name="Pennacchio L."/>
            <person name="Pitluck S."/>
            <person name="Tapia R."/>
            <person name="Woyke T."/>
            <person name="Sobecky P.A."/>
        </authorList>
    </citation>
    <scope>NUCLEOTIDE SEQUENCE [LARGE SCALE GENOMIC DNA]</scope>
    <source>
        <strain evidence="16 18">Y9602</strain>
    </source>
</reference>
<evidence type="ECO:0000256" key="9">
    <source>
        <dbReference type="ARBA" id="ARBA00050729"/>
    </source>
</evidence>
<comment type="function">
    <text evidence="10">Catalyzes the phosphorylation of 2-keto-3-deoxygluconate (KDG) to produce 2-keto-3-deoxy-6-phosphogluconate (KDPG).</text>
</comment>
<keyword evidence="2" id="KW-0808">Transferase</keyword>
<dbReference type="GeneID" id="95419160"/>
<evidence type="ECO:0000256" key="14">
    <source>
        <dbReference type="ARBA" id="ARBA00080545"/>
    </source>
</evidence>
<feature type="domain" description="Carbohydrate kinase PfkB" evidence="15">
    <location>
        <begin position="4"/>
        <end position="306"/>
    </location>
</feature>
<reference evidence="18" key="1">
    <citation type="submission" date="2011-01" db="EMBL/GenBank/DDBJ databases">
        <title>Complete sequence of chromosome of Rahnella sp. Y9602.</title>
        <authorList>
            <consortium name="US DOE Joint Genome Institute"/>
            <person name="Lucas S."/>
            <person name="Copeland A."/>
            <person name="Lapidus A."/>
            <person name="Cheng J.-F."/>
            <person name="Goodwin L."/>
            <person name="Pitluck S."/>
            <person name="Lu M."/>
            <person name="Detter J.C."/>
            <person name="Han C."/>
            <person name="Tapia R."/>
            <person name="Land M."/>
            <person name="Hauser L."/>
            <person name="Kyrpides N."/>
            <person name="Ivanova N."/>
            <person name="Ovchinnikova G."/>
            <person name="Pagani I."/>
            <person name="Sobecky P.A."/>
            <person name="Martinez R.J."/>
            <person name="Woyke T."/>
        </authorList>
    </citation>
    <scope>NUCLEOTIDE SEQUENCE [LARGE SCALE GENOMIC DNA]</scope>
    <source>
        <strain evidence="18">Y9602</strain>
    </source>
</reference>
<dbReference type="GO" id="GO:0005829">
    <property type="term" value="C:cytosol"/>
    <property type="evidence" value="ECO:0007669"/>
    <property type="project" value="TreeGrafter"/>
</dbReference>
<dbReference type="HOGENOM" id="CLU_027634_8_1_6"/>
<evidence type="ECO:0000256" key="10">
    <source>
        <dbReference type="ARBA" id="ARBA00054997"/>
    </source>
</evidence>
<protein>
    <recommendedName>
        <fullName evidence="12">2-dehydro-3-deoxygluconokinase</fullName>
        <ecNumber evidence="11">2.7.1.45</ecNumber>
    </recommendedName>
    <alternativeName>
        <fullName evidence="13">2-keto-3-deoxygluconokinase</fullName>
    </alternativeName>
    <alternativeName>
        <fullName evidence="14">3-deoxy-2-oxo-D-gluconate kinase</fullName>
    </alternativeName>
    <alternativeName>
        <fullName evidence="8">KDG kinase</fullName>
    </alternativeName>
</protein>
<dbReference type="OrthoDB" id="9776822at2"/>
<dbReference type="PANTHER" id="PTHR43085:SF15">
    <property type="entry name" value="2-DEHYDRO-3-DEOXYGLUCONOKINASE"/>
    <property type="match status" value="1"/>
</dbReference>
<dbReference type="FunFam" id="3.40.1190.20:FF:000011">
    <property type="entry name" value="2-dehydro-3-deoxygluconokinase, putative"/>
    <property type="match status" value="1"/>
</dbReference>
<dbReference type="AlphaFoldDB" id="A0A0H3F746"/>
<dbReference type="EMBL" id="JBHUCJ010000065">
    <property type="protein sequence ID" value="MFD3225915.1"/>
    <property type="molecule type" value="Genomic_DNA"/>
</dbReference>
<evidence type="ECO:0000256" key="5">
    <source>
        <dbReference type="ARBA" id="ARBA00022840"/>
    </source>
</evidence>
<dbReference type="InterPro" id="IPR011611">
    <property type="entry name" value="PfkB_dom"/>
</dbReference>
<evidence type="ECO:0000256" key="6">
    <source>
        <dbReference type="ARBA" id="ARBA00023277"/>
    </source>
</evidence>
<keyword evidence="5" id="KW-0067">ATP-binding</keyword>
<dbReference type="eggNOG" id="COG0524">
    <property type="taxonomic scope" value="Bacteria"/>
</dbReference>
<dbReference type="Pfam" id="PF00294">
    <property type="entry name" value="PfkB"/>
    <property type="match status" value="1"/>
</dbReference>
<gene>
    <name evidence="16" type="ordered locus">Rahaq_0112</name>
    <name evidence="17" type="ORF">ACFPK4_20405</name>
</gene>
<dbReference type="EC" id="2.7.1.45" evidence="11"/>
<keyword evidence="19" id="KW-1185">Reference proteome</keyword>
<reference evidence="17 19" key="3">
    <citation type="submission" date="2024-09" db="EMBL/GenBank/DDBJ databases">
        <title>Genomes of Rahnella.</title>
        <authorList>
            <person name="Mnguni F.C."/>
            <person name="Shin G.Y."/>
            <person name="Coutinho T."/>
        </authorList>
    </citation>
    <scope>NUCLEOTIDE SEQUENCE [LARGE SCALE GENOMIC DNA]</scope>
    <source>
        <strain evidence="17 19">20WA0057</strain>
    </source>
</reference>
<evidence type="ECO:0000256" key="2">
    <source>
        <dbReference type="ARBA" id="ARBA00022679"/>
    </source>
</evidence>
<dbReference type="GO" id="GO:0006974">
    <property type="term" value="P:DNA damage response"/>
    <property type="evidence" value="ECO:0007669"/>
    <property type="project" value="TreeGrafter"/>
</dbReference>
<dbReference type="InterPro" id="IPR050306">
    <property type="entry name" value="PfkB_Carbo_kinase"/>
</dbReference>
<evidence type="ECO:0000313" key="17">
    <source>
        <dbReference type="EMBL" id="MFD3225915.1"/>
    </source>
</evidence>
<dbReference type="PROSITE" id="PS00584">
    <property type="entry name" value="PFKB_KINASES_2"/>
    <property type="match status" value="1"/>
</dbReference>
<dbReference type="Proteomes" id="UP000007257">
    <property type="component" value="Chromosome"/>
</dbReference>
<dbReference type="KEGG" id="rah:Rahaq_0112"/>
<evidence type="ECO:0000256" key="8">
    <source>
        <dbReference type="ARBA" id="ARBA00044254"/>
    </source>
</evidence>
<evidence type="ECO:0000313" key="16">
    <source>
        <dbReference type="EMBL" id="ADW71744.1"/>
    </source>
</evidence>
<name>A0A0H3F746_RAHSY</name>
<dbReference type="InterPro" id="IPR029056">
    <property type="entry name" value="Ribokinase-like"/>
</dbReference>
<evidence type="ECO:0000256" key="12">
    <source>
        <dbReference type="ARBA" id="ARBA00067931"/>
    </source>
</evidence>
<accession>A0A0H3F746</accession>
<evidence type="ECO:0000313" key="19">
    <source>
        <dbReference type="Proteomes" id="UP001598201"/>
    </source>
</evidence>
<dbReference type="RefSeq" id="WP_013573462.1">
    <property type="nucleotide sequence ID" value="NC_015061.1"/>
</dbReference>
<keyword evidence="6" id="KW-0119">Carbohydrate metabolism</keyword>
<dbReference type="GO" id="GO:0005524">
    <property type="term" value="F:ATP binding"/>
    <property type="evidence" value="ECO:0007669"/>
    <property type="project" value="UniProtKB-KW"/>
</dbReference>
<dbReference type="EMBL" id="CP002505">
    <property type="protein sequence ID" value="ADW71744.1"/>
    <property type="molecule type" value="Genomic_DNA"/>
</dbReference>
<evidence type="ECO:0000256" key="3">
    <source>
        <dbReference type="ARBA" id="ARBA00022741"/>
    </source>
</evidence>